<proteinExistence type="inferred from homology"/>
<dbReference type="InterPro" id="IPR012337">
    <property type="entry name" value="RNaseH-like_sf"/>
</dbReference>
<keyword evidence="2" id="KW-0815">Transposition</keyword>
<evidence type="ECO:0000313" key="9">
    <source>
        <dbReference type="Proteomes" id="UP000553756"/>
    </source>
</evidence>
<organism evidence="8 9">
    <name type="scientific">Bifidobacterium panos</name>
    <dbReference type="NCBI Taxonomy" id="2675321"/>
    <lineage>
        <taxon>Bacteria</taxon>
        <taxon>Bacillati</taxon>
        <taxon>Actinomycetota</taxon>
        <taxon>Actinomycetes</taxon>
        <taxon>Bifidobacteriales</taxon>
        <taxon>Bifidobacteriaceae</taxon>
        <taxon>Bifidobacterium</taxon>
    </lineage>
</organism>
<evidence type="ECO:0000256" key="5">
    <source>
        <dbReference type="SAM" id="MobiDB-lite"/>
    </source>
</evidence>
<dbReference type="EMBL" id="JAAIIJ010000003">
    <property type="protein sequence ID" value="NMN01732.1"/>
    <property type="molecule type" value="Genomic_DNA"/>
</dbReference>
<keyword evidence="9" id="KW-1185">Reference proteome</keyword>
<evidence type="ECO:0000259" key="6">
    <source>
        <dbReference type="PROSITE" id="PS50531"/>
    </source>
</evidence>
<dbReference type="NCBIfam" id="NF033546">
    <property type="entry name" value="transpos_IS21"/>
    <property type="match status" value="1"/>
</dbReference>
<evidence type="ECO:0000256" key="3">
    <source>
        <dbReference type="ARBA" id="ARBA00023125"/>
    </source>
</evidence>
<comment type="similarity">
    <text evidence="1">Belongs to the transposase IS21/IS408/IS1162 family.</text>
</comment>
<evidence type="ECO:0000259" key="7">
    <source>
        <dbReference type="PROSITE" id="PS50994"/>
    </source>
</evidence>
<dbReference type="PROSITE" id="PS50531">
    <property type="entry name" value="HTH_IS21"/>
    <property type="match status" value="1"/>
</dbReference>
<feature type="region of interest" description="Disordered" evidence="5">
    <location>
        <begin position="490"/>
        <end position="513"/>
    </location>
</feature>
<protein>
    <submittedName>
        <fullName evidence="8">IstB-like ATP-binding protein</fullName>
    </submittedName>
</protein>
<comment type="caution">
    <text evidence="8">The sequence shown here is derived from an EMBL/GenBank/DDBJ whole genome shotgun (WGS) entry which is preliminary data.</text>
</comment>
<accession>A0ABX1SY66</accession>
<dbReference type="SUPFAM" id="SSF46689">
    <property type="entry name" value="Homeodomain-like"/>
    <property type="match status" value="1"/>
</dbReference>
<evidence type="ECO:0000256" key="2">
    <source>
        <dbReference type="ARBA" id="ARBA00022578"/>
    </source>
</evidence>
<dbReference type="InterPro" id="IPR054353">
    <property type="entry name" value="IstA-like_C"/>
</dbReference>
<dbReference type="SUPFAM" id="SSF53098">
    <property type="entry name" value="Ribonuclease H-like"/>
    <property type="match status" value="1"/>
</dbReference>
<dbReference type="InterPro" id="IPR036397">
    <property type="entry name" value="RNaseH_sf"/>
</dbReference>
<keyword evidence="3" id="KW-0238">DNA-binding</keyword>
<dbReference type="Gene3D" id="3.30.420.10">
    <property type="entry name" value="Ribonuclease H-like superfamily/Ribonuclease H"/>
    <property type="match status" value="1"/>
</dbReference>
<keyword evidence="4" id="KW-0233">DNA recombination</keyword>
<evidence type="ECO:0000313" key="8">
    <source>
        <dbReference type="EMBL" id="NMN01732.1"/>
    </source>
</evidence>
<dbReference type="InterPro" id="IPR017894">
    <property type="entry name" value="HTH_IS21_transposase_type"/>
</dbReference>
<reference evidence="8 9" key="1">
    <citation type="submission" date="2020-02" db="EMBL/GenBank/DDBJ databases">
        <title>Characterization of phylogenetic diversity of novel bifidobacterial species isolated in Czech ZOOs.</title>
        <authorList>
            <person name="Lugli G.A."/>
            <person name="Vera N.B."/>
            <person name="Ventura M."/>
        </authorList>
    </citation>
    <scope>NUCLEOTIDE SEQUENCE [LARGE SCALE GENOMIC DNA]</scope>
    <source>
        <strain evidence="8 9">DSM 109963</strain>
    </source>
</reference>
<sequence>MISMSQIQSIRRMRGNGESIASIARKQRVSEPTVRKYLRMDDLSEKPPVGRRRGSVIDPYLPLIEQWLAEDRGSWRKQRHTATRVWERLRDEHGAGVSLSGVTRAVARLRRESATEPGDAFMDLAWHPGEAQADFGEVDVLVRGAVQRMHHFVLDFPYSNVGLAQLMPGENAECTCRALQDLFEWLGGVPGRIVFDNAAGVGRRTRGDGTRMARLFQAFQAHYGFDSSLCNPHSGHEKGAVEAKVGMIRRKLFVPRPSVWSLENFNAKLPDRCLGLGMKPHYARDGEELGLFAEDRAALLPLPGKRFDAVTWKRMRTDKYGMVTLEGRHRYSTDASNARRDVLVGLRALEVEILDARGTRLATHPRAYGQASTSSEDPSMQLALLCNRPGAWPNSLVRDMLPDPLREWLDRQDERERRGALQTLKHVDRESGWANAVEAMLATLESTGGVGRSGVALLAARLAQGVERIEYDDEEPNPGEYDIAFTATDTKGRNDGREERRRTLREGPEPVHLQSHDGRFLGLGHAAAGRGRVQAVRHGTGQQGTLETRTVPAPGQVPRRQGPGRLRLHEREAARRLHARRAGRAWISCRARRTWCSTARPAGARPTSRSGSA</sequence>
<evidence type="ECO:0000256" key="4">
    <source>
        <dbReference type="ARBA" id="ARBA00023172"/>
    </source>
</evidence>
<feature type="domain" description="HTH IS21-type" evidence="6">
    <location>
        <begin position="5"/>
        <end position="68"/>
    </location>
</feature>
<evidence type="ECO:0000256" key="1">
    <source>
        <dbReference type="ARBA" id="ARBA00009277"/>
    </source>
</evidence>
<feature type="region of interest" description="Disordered" evidence="5">
    <location>
        <begin position="538"/>
        <end position="562"/>
    </location>
</feature>
<dbReference type="Proteomes" id="UP000553756">
    <property type="component" value="Unassembled WGS sequence"/>
</dbReference>
<dbReference type="PANTHER" id="PTHR35004">
    <property type="entry name" value="TRANSPOSASE RV3428C-RELATED"/>
    <property type="match status" value="1"/>
</dbReference>
<dbReference type="InterPro" id="IPR001584">
    <property type="entry name" value="Integrase_cat-core"/>
</dbReference>
<feature type="domain" description="Integrase catalytic" evidence="7">
    <location>
        <begin position="124"/>
        <end position="311"/>
    </location>
</feature>
<dbReference type="InterPro" id="IPR009057">
    <property type="entry name" value="Homeodomain-like_sf"/>
</dbReference>
<dbReference type="Pfam" id="PF22483">
    <property type="entry name" value="Mu-transpos_C_2"/>
    <property type="match status" value="1"/>
</dbReference>
<name>A0ABX1SY66_9BIFI</name>
<dbReference type="PROSITE" id="PS50994">
    <property type="entry name" value="INTEGRASE"/>
    <property type="match status" value="1"/>
</dbReference>
<gene>
    <name evidence="8" type="ORF">G1C94_0353</name>
</gene>